<evidence type="ECO:0000313" key="2">
    <source>
        <dbReference type="Proteomes" id="UP000449710"/>
    </source>
</evidence>
<dbReference type="EMBL" id="SUMG01000010">
    <property type="protein sequence ID" value="NBG88637.1"/>
    <property type="molecule type" value="Genomic_DNA"/>
</dbReference>
<organism evidence="1 2">
    <name type="scientific">Isachenkonia alkalipeptolytica</name>
    <dbReference type="NCBI Taxonomy" id="2565777"/>
    <lineage>
        <taxon>Bacteria</taxon>
        <taxon>Bacillati</taxon>
        <taxon>Bacillota</taxon>
        <taxon>Clostridia</taxon>
        <taxon>Eubacteriales</taxon>
        <taxon>Clostridiaceae</taxon>
        <taxon>Isachenkonia</taxon>
    </lineage>
</organism>
<keyword evidence="2" id="KW-1185">Reference proteome</keyword>
<protein>
    <submittedName>
        <fullName evidence="1">Uncharacterized protein</fullName>
    </submittedName>
</protein>
<dbReference type="Proteomes" id="UP000449710">
    <property type="component" value="Unassembled WGS sequence"/>
</dbReference>
<dbReference type="RefSeq" id="WP_160721451.1">
    <property type="nucleotide sequence ID" value="NZ_SUMG01000010.1"/>
</dbReference>
<gene>
    <name evidence="1" type="ORF">ISALK_08990</name>
</gene>
<accession>A0AA43XKZ5</accession>
<proteinExistence type="predicted"/>
<comment type="caution">
    <text evidence="1">The sequence shown here is derived from an EMBL/GenBank/DDBJ whole genome shotgun (WGS) entry which is preliminary data.</text>
</comment>
<name>A0AA43XKZ5_9CLOT</name>
<sequence length="94" mass="11243">MKQSNIEFLMHMTKDYLEGKSDSYSYGMDFSHEVGFRYNKLVKEDREIADFIYRCLVEEGASLYDVLPEEEFREKIEKEYAYLVEIYNGNVDLL</sequence>
<reference evidence="1 2" key="1">
    <citation type="submission" date="2019-04" db="EMBL/GenBank/DDBJ databases">
        <title>Isachenkonia alkalipeptolytica gen. nov. sp. nov. a new anaerobic, alkiliphilic organothrophic bacterium capable to reduce synthesized ferrihydrite isolated from a soda lake.</title>
        <authorList>
            <person name="Toshchakov S.V."/>
            <person name="Zavarzina D.G."/>
            <person name="Zhilina T.N."/>
            <person name="Kostrikina N.A."/>
            <person name="Kublanov I.V."/>
        </authorList>
    </citation>
    <scope>NUCLEOTIDE SEQUENCE [LARGE SCALE GENOMIC DNA]</scope>
    <source>
        <strain evidence="1 2">Z-1701</strain>
    </source>
</reference>
<evidence type="ECO:0000313" key="1">
    <source>
        <dbReference type="EMBL" id="NBG88637.1"/>
    </source>
</evidence>
<dbReference type="AlphaFoldDB" id="A0AA43XKZ5"/>